<evidence type="ECO:0000256" key="3">
    <source>
        <dbReference type="ARBA" id="ARBA00012438"/>
    </source>
</evidence>
<evidence type="ECO:0000256" key="4">
    <source>
        <dbReference type="ARBA" id="ARBA00022553"/>
    </source>
</evidence>
<dbReference type="OrthoDB" id="9808408at2"/>
<dbReference type="PRINTS" id="PR00344">
    <property type="entry name" value="BCTRLSENSOR"/>
</dbReference>
<comment type="subcellular location">
    <subcellularLocation>
        <location evidence="2">Membrane</location>
    </subcellularLocation>
</comment>
<dbReference type="SUPFAM" id="SSF55874">
    <property type="entry name" value="ATPase domain of HSP90 chaperone/DNA topoisomerase II/histidine kinase"/>
    <property type="match status" value="1"/>
</dbReference>
<dbReference type="Gene3D" id="1.10.287.130">
    <property type="match status" value="1"/>
</dbReference>
<dbReference type="InterPro" id="IPR005467">
    <property type="entry name" value="His_kinase_dom"/>
</dbReference>
<dbReference type="InterPro" id="IPR006189">
    <property type="entry name" value="CHASE_dom"/>
</dbReference>
<dbReference type="Pfam" id="PF00512">
    <property type="entry name" value="HisKA"/>
    <property type="match status" value="1"/>
</dbReference>
<dbReference type="InterPro" id="IPR042240">
    <property type="entry name" value="CHASE_sf"/>
</dbReference>
<evidence type="ECO:0000256" key="9">
    <source>
        <dbReference type="ARBA" id="ARBA00023136"/>
    </source>
</evidence>
<evidence type="ECO:0000256" key="1">
    <source>
        <dbReference type="ARBA" id="ARBA00000085"/>
    </source>
</evidence>
<evidence type="ECO:0000259" key="13">
    <source>
        <dbReference type="PROSITE" id="PS50839"/>
    </source>
</evidence>
<reference evidence="14 16" key="1">
    <citation type="submission" date="2015-09" db="EMBL/GenBank/DDBJ databases">
        <title>Identification and resolution of microdiversity through metagenomic sequencing of parallel consortia.</title>
        <authorList>
            <person name="Nelson W.C."/>
            <person name="Romine M.F."/>
            <person name="Lindemann S.R."/>
        </authorList>
    </citation>
    <scope>NUCLEOTIDE SEQUENCE [LARGE SCALE GENOMIC DNA]</scope>
    <source>
        <strain evidence="14">HL-109</strain>
    </source>
</reference>
<keyword evidence="6 11" id="KW-0812">Transmembrane</keyword>
<dbReference type="Gene3D" id="3.30.565.10">
    <property type="entry name" value="Histidine kinase-like ATPase, C-terminal domain"/>
    <property type="match status" value="1"/>
</dbReference>
<dbReference type="Gene3D" id="3.30.450.350">
    <property type="entry name" value="CHASE domain"/>
    <property type="match status" value="1"/>
</dbReference>
<dbReference type="SMART" id="SM00388">
    <property type="entry name" value="HisKA"/>
    <property type="match status" value="1"/>
</dbReference>
<feature type="coiled-coil region" evidence="10">
    <location>
        <begin position="343"/>
        <end position="406"/>
    </location>
</feature>
<dbReference type="RefSeq" id="WP_074443463.1">
    <property type="nucleotide sequence ID" value="NZ_FMBM01000001.1"/>
</dbReference>
<dbReference type="Proteomes" id="UP000050497">
    <property type="component" value="Unassembled WGS sequence"/>
</dbReference>
<evidence type="ECO:0000256" key="7">
    <source>
        <dbReference type="ARBA" id="ARBA00022777"/>
    </source>
</evidence>
<evidence type="ECO:0000256" key="5">
    <source>
        <dbReference type="ARBA" id="ARBA00022679"/>
    </source>
</evidence>
<dbReference type="GO" id="GO:0030295">
    <property type="term" value="F:protein kinase activator activity"/>
    <property type="evidence" value="ECO:0007669"/>
    <property type="project" value="TreeGrafter"/>
</dbReference>
<feature type="transmembrane region" description="Helical" evidence="11">
    <location>
        <begin position="20"/>
        <end position="37"/>
    </location>
</feature>
<dbReference type="Proteomes" id="UP000182800">
    <property type="component" value="Unassembled WGS sequence"/>
</dbReference>
<dbReference type="GO" id="GO:0016020">
    <property type="term" value="C:membrane"/>
    <property type="evidence" value="ECO:0007669"/>
    <property type="project" value="UniProtKB-SubCell"/>
</dbReference>
<evidence type="ECO:0000256" key="8">
    <source>
        <dbReference type="ARBA" id="ARBA00022989"/>
    </source>
</evidence>
<dbReference type="InterPro" id="IPR003594">
    <property type="entry name" value="HATPase_dom"/>
</dbReference>
<dbReference type="EC" id="2.7.13.3" evidence="3"/>
<keyword evidence="7" id="KW-0418">Kinase</keyword>
<dbReference type="EMBL" id="LJSX01000003">
    <property type="protein sequence ID" value="KPQ12149.1"/>
    <property type="molecule type" value="Genomic_DNA"/>
</dbReference>
<evidence type="ECO:0000259" key="12">
    <source>
        <dbReference type="PROSITE" id="PS50109"/>
    </source>
</evidence>
<gene>
    <name evidence="15" type="ORF">GA0071312_0481</name>
    <name evidence="14" type="ORF">HLUCCO17_03025</name>
</gene>
<dbReference type="SMART" id="SM01079">
    <property type="entry name" value="CHASE"/>
    <property type="match status" value="1"/>
</dbReference>
<evidence type="ECO:0000313" key="17">
    <source>
        <dbReference type="Proteomes" id="UP000182800"/>
    </source>
</evidence>
<evidence type="ECO:0000256" key="6">
    <source>
        <dbReference type="ARBA" id="ARBA00022692"/>
    </source>
</evidence>
<dbReference type="GO" id="GO:0007234">
    <property type="term" value="P:osmosensory signaling via phosphorelay pathway"/>
    <property type="evidence" value="ECO:0007669"/>
    <property type="project" value="TreeGrafter"/>
</dbReference>
<dbReference type="InterPro" id="IPR003661">
    <property type="entry name" value="HisK_dim/P_dom"/>
</dbReference>
<keyword evidence="5" id="KW-0808">Transferase</keyword>
<evidence type="ECO:0000313" key="14">
    <source>
        <dbReference type="EMBL" id="KPQ12149.1"/>
    </source>
</evidence>
<sequence length="658" mass="73923">MKKKRLGLFQITARTPRALIFPAIVVIAGIAATFFLSQQYERLARERDEERFVALVEERAAAVQQRMEDYVALLRGTAALMASRPAGAVSQPEFRRYVARLRIAELYPGVQGIGFARAVEASDLPAIEARMRQYHSDFRVWPEGDRDAYTAIVYLEPQDARNRAALGYDMFSEAIRRDAMERARDRGQRATSARVELVQEIEEDDLQPGFLIYLPIYGGARIPETVENRRERLIGWVYSPFRAGDLFDHSFELRERPSEIAFSVFDGESTDEADLLYRSARSETDPAIALRDERVIQIGDRPWTLQIETTPSFAADSARALSPWLMGIGFFATLLLGLAALGQARATEEAEEANTALEEMNETLEHRVEKRTAQLERARAKLAGLIANLEHAVAARTADLTEANEEIQRFAYIVSHDLRAPLVNVMGFTAELEAVRKEVEAFIAQVAEKAPELVTDDARMAVETDLPEALDFIRSSTQRMDRLIAAILKLSREGRRVLTPEPIVMRDVIAQLVQNITHQLEEEGAEIVIEDMPDLVSDRVALEQIFGNLIENAVKYLDPTRPGRITVRGHAEPDHRLRYEIADNGRGIDSRDHQRVFDLFRRAGAQDQTGEGIGLAHVRALVRRLGGAIHVESEPGKGSTFIVILPKTLKPDEHQEDA</sequence>
<dbReference type="STRING" id="1653334.GA0071312_0481"/>
<dbReference type="InterPro" id="IPR036890">
    <property type="entry name" value="HATPase_C_sf"/>
</dbReference>
<feature type="domain" description="CHASE" evidence="13">
    <location>
        <begin position="85"/>
        <end position="306"/>
    </location>
</feature>
<dbReference type="InterPro" id="IPR036097">
    <property type="entry name" value="HisK_dim/P_sf"/>
</dbReference>
<proteinExistence type="predicted"/>
<keyword evidence="4" id="KW-0597">Phosphoprotein</keyword>
<comment type="catalytic activity">
    <reaction evidence="1">
        <text>ATP + protein L-histidine = ADP + protein N-phospho-L-histidine.</text>
        <dbReference type="EC" id="2.7.13.3"/>
    </reaction>
</comment>
<dbReference type="PANTHER" id="PTHR42878:SF15">
    <property type="entry name" value="BACTERIOPHYTOCHROME"/>
    <property type="match status" value="1"/>
</dbReference>
<evidence type="ECO:0000256" key="11">
    <source>
        <dbReference type="SAM" id="Phobius"/>
    </source>
</evidence>
<keyword evidence="10" id="KW-0175">Coiled coil</keyword>
<protein>
    <recommendedName>
        <fullName evidence="3">histidine kinase</fullName>
        <ecNumber evidence="3">2.7.13.3</ecNumber>
    </recommendedName>
</protein>
<dbReference type="InterPro" id="IPR050351">
    <property type="entry name" value="BphY/WalK/GraS-like"/>
</dbReference>
<dbReference type="PATRIC" id="fig|1653334.4.peg.3207"/>
<reference evidence="15 17" key="2">
    <citation type="submission" date="2016-08" db="EMBL/GenBank/DDBJ databases">
        <authorList>
            <person name="Varghese N."/>
            <person name="Submissions Spin"/>
        </authorList>
    </citation>
    <scope>NUCLEOTIDE SEQUENCE [LARGE SCALE GENOMIC DNA]</scope>
    <source>
        <strain evidence="15 17">HL-109</strain>
    </source>
</reference>
<dbReference type="SMART" id="SM00387">
    <property type="entry name" value="HATPase_c"/>
    <property type="match status" value="1"/>
</dbReference>
<keyword evidence="9 11" id="KW-0472">Membrane</keyword>
<dbReference type="PROSITE" id="PS50109">
    <property type="entry name" value="HIS_KIN"/>
    <property type="match status" value="1"/>
</dbReference>
<dbReference type="Pfam" id="PF03924">
    <property type="entry name" value="CHASE"/>
    <property type="match status" value="1"/>
</dbReference>
<dbReference type="SUPFAM" id="SSF47384">
    <property type="entry name" value="Homodimeric domain of signal transducing histidine kinase"/>
    <property type="match status" value="1"/>
</dbReference>
<evidence type="ECO:0000256" key="2">
    <source>
        <dbReference type="ARBA" id="ARBA00004370"/>
    </source>
</evidence>
<name>A0A0P7YD63_9HYPH</name>
<keyword evidence="17" id="KW-1185">Reference proteome</keyword>
<accession>A0A0P7YD63</accession>
<keyword evidence="8 11" id="KW-1133">Transmembrane helix</keyword>
<dbReference type="PANTHER" id="PTHR42878">
    <property type="entry name" value="TWO-COMPONENT HISTIDINE KINASE"/>
    <property type="match status" value="1"/>
</dbReference>
<evidence type="ECO:0000313" key="15">
    <source>
        <dbReference type="EMBL" id="SCC78767.1"/>
    </source>
</evidence>
<feature type="domain" description="Histidine kinase" evidence="12">
    <location>
        <begin position="413"/>
        <end position="649"/>
    </location>
</feature>
<dbReference type="PROSITE" id="PS50839">
    <property type="entry name" value="CHASE"/>
    <property type="match status" value="1"/>
</dbReference>
<organism evidence="14 16">
    <name type="scientific">Saliniramus fredricksonii</name>
    <dbReference type="NCBI Taxonomy" id="1653334"/>
    <lineage>
        <taxon>Bacteria</taxon>
        <taxon>Pseudomonadati</taxon>
        <taxon>Pseudomonadota</taxon>
        <taxon>Alphaproteobacteria</taxon>
        <taxon>Hyphomicrobiales</taxon>
        <taxon>Salinarimonadaceae</taxon>
        <taxon>Saliniramus</taxon>
    </lineage>
</organism>
<dbReference type="AlphaFoldDB" id="A0A0P7YD63"/>
<dbReference type="GO" id="GO:0000156">
    <property type="term" value="F:phosphorelay response regulator activity"/>
    <property type="evidence" value="ECO:0007669"/>
    <property type="project" value="TreeGrafter"/>
</dbReference>
<dbReference type="EMBL" id="FMBM01000001">
    <property type="protein sequence ID" value="SCC78767.1"/>
    <property type="molecule type" value="Genomic_DNA"/>
</dbReference>
<dbReference type="GO" id="GO:0000155">
    <property type="term" value="F:phosphorelay sensor kinase activity"/>
    <property type="evidence" value="ECO:0007669"/>
    <property type="project" value="InterPro"/>
</dbReference>
<dbReference type="CDD" id="cd00082">
    <property type="entry name" value="HisKA"/>
    <property type="match status" value="1"/>
</dbReference>
<dbReference type="InterPro" id="IPR004358">
    <property type="entry name" value="Sig_transdc_His_kin-like_C"/>
</dbReference>
<dbReference type="Pfam" id="PF02518">
    <property type="entry name" value="HATPase_c"/>
    <property type="match status" value="1"/>
</dbReference>
<evidence type="ECO:0000256" key="10">
    <source>
        <dbReference type="SAM" id="Coils"/>
    </source>
</evidence>
<evidence type="ECO:0000313" key="16">
    <source>
        <dbReference type="Proteomes" id="UP000050497"/>
    </source>
</evidence>
<comment type="caution">
    <text evidence="14">The sequence shown here is derived from an EMBL/GenBank/DDBJ whole genome shotgun (WGS) entry which is preliminary data.</text>
</comment>